<dbReference type="PANTHER" id="PTHR33794:SF1">
    <property type="entry name" value="BACILLOLYSIN"/>
    <property type="match status" value="1"/>
</dbReference>
<reference evidence="10 11" key="1">
    <citation type="submission" date="2019-10" db="EMBL/GenBank/DDBJ databases">
        <title>Taxonomy of Antarctic Massilia spp.: description of Massilia rubra sp. nov., Massilia aquatica sp. nov., Massilia mucilaginosa sp. nov., Massilia frigida sp. nov. isolated from streams, lakes and regoliths.</title>
        <authorList>
            <person name="Holochova P."/>
            <person name="Sedlacek I."/>
            <person name="Kralova S."/>
            <person name="Maslanova I."/>
            <person name="Busse H.-J."/>
            <person name="Stankova E."/>
            <person name="Vrbovska V."/>
            <person name="Kovarovic V."/>
            <person name="Bartak M."/>
            <person name="Svec P."/>
            <person name="Pantucek R."/>
        </authorList>
    </citation>
    <scope>NUCLEOTIDE SEQUENCE [LARGE SCALE GENOMIC DNA]</scope>
    <source>
        <strain evidence="10 11">CCM 8695</strain>
    </source>
</reference>
<keyword evidence="11" id="KW-1185">Reference proteome</keyword>
<comment type="cofactor">
    <cofactor evidence="7">
        <name>Zn(2+)</name>
        <dbReference type="ChEBI" id="CHEBI:29105"/>
    </cofactor>
</comment>
<feature type="domain" description="Peptidase M4 C-terminal" evidence="9">
    <location>
        <begin position="385"/>
        <end position="554"/>
    </location>
</feature>
<dbReference type="InterPro" id="IPR001570">
    <property type="entry name" value="Peptidase_M4_C_domain"/>
</dbReference>
<comment type="subcellular location">
    <subcellularLocation>
        <location evidence="7">Secreted</location>
    </subcellularLocation>
</comment>
<accession>A0ABX0N0Y4</accession>
<evidence type="ECO:0000259" key="9">
    <source>
        <dbReference type="Pfam" id="PF02868"/>
    </source>
</evidence>
<dbReference type="Gene3D" id="3.10.170.10">
    <property type="match status" value="1"/>
</dbReference>
<dbReference type="InterPro" id="IPR023612">
    <property type="entry name" value="Peptidase_M4"/>
</dbReference>
<dbReference type="InterPro" id="IPR050728">
    <property type="entry name" value="Zinc_Metalloprotease_M4"/>
</dbReference>
<dbReference type="InterPro" id="IPR013856">
    <property type="entry name" value="Peptidase_M4_domain"/>
</dbReference>
<dbReference type="Pfam" id="PF02868">
    <property type="entry name" value="Peptidase_M4_C"/>
    <property type="match status" value="1"/>
</dbReference>
<name>A0ABX0N0Y4_9BURK</name>
<keyword evidence="7" id="KW-0964">Secreted</keyword>
<keyword evidence="3" id="KW-0479">Metal-binding</keyword>
<feature type="domain" description="Peptidase M4" evidence="8">
    <location>
        <begin position="235"/>
        <end position="382"/>
    </location>
</feature>
<evidence type="ECO:0000256" key="2">
    <source>
        <dbReference type="ARBA" id="ARBA00022670"/>
    </source>
</evidence>
<evidence type="ECO:0000256" key="3">
    <source>
        <dbReference type="ARBA" id="ARBA00022723"/>
    </source>
</evidence>
<proteinExistence type="inferred from homology"/>
<comment type="function">
    <text evidence="7">Extracellular zinc metalloprotease.</text>
</comment>
<evidence type="ECO:0000256" key="1">
    <source>
        <dbReference type="ARBA" id="ARBA00009388"/>
    </source>
</evidence>
<comment type="similarity">
    <text evidence="1 7">Belongs to the peptidase M4 family.</text>
</comment>
<evidence type="ECO:0000256" key="7">
    <source>
        <dbReference type="RuleBase" id="RU366073"/>
    </source>
</evidence>
<dbReference type="CDD" id="cd09597">
    <property type="entry name" value="M4_TLP"/>
    <property type="match status" value="1"/>
</dbReference>
<evidence type="ECO:0000313" key="11">
    <source>
        <dbReference type="Proteomes" id="UP000621455"/>
    </source>
</evidence>
<dbReference type="EMBL" id="WHJG01000003">
    <property type="protein sequence ID" value="NHZ78702.1"/>
    <property type="molecule type" value="Genomic_DNA"/>
</dbReference>
<dbReference type="EC" id="3.4.24.-" evidence="7"/>
<evidence type="ECO:0000256" key="5">
    <source>
        <dbReference type="ARBA" id="ARBA00022833"/>
    </source>
</evidence>
<keyword evidence="6 7" id="KW-0482">Metalloprotease</keyword>
<evidence type="ECO:0000256" key="6">
    <source>
        <dbReference type="ARBA" id="ARBA00023049"/>
    </source>
</evidence>
<comment type="caution">
    <text evidence="10">The sequence shown here is derived from an EMBL/GenBank/DDBJ whole genome shotgun (WGS) entry which is preliminary data.</text>
</comment>
<keyword evidence="5 7" id="KW-0862">Zinc</keyword>
<sequence>MSTNGMNTFSLHSADTAALSTIATLKSEVQGAATHAFAGAPGIHALDPETAARRYLNSALASPAIPSFTAPKASQVGSEFKSIGAETVPLTDTVTVKFRQNLNKIPVYGSLVTVELDGQNELIGIDSALGTPQGVDPLAKLAPADAAAIVQNHSGYQKELAGIVPRLNYYFDQNQEKWRLVFMFEDVPVVPTTKVAGQKAPVLMDYFVDAHDGDVVAEFPRTPTAGASVSAVDDFGVQRQFRVEAHDGVKTLFDAELNVQTYDFEFRDPVLASEQLPGDAIHAGASDFSGSAVSAHANACEVSRYMREVLKRANIDNQSGRMTSSINCVDGSDSPDGKQWLNAFWNGSQMVYGQRIDGAADMLSMSAALDVVAHEMFHGVTDKTSRLVYAQQSGALNESYSDIFGIIINNQQEPDARLWNWALGSGLLPGGDPFRDLSNPGKFGQPDHMTNYKKLPNTRAGDYEGVHTNSGIHNKAAYNMLTGTGSGAKPVLKPREVAAVFYLALTQHLAPTSQFRDSRNGVLSSARSLFRKDPPAERELKLKVIGDAFSQVGVG</sequence>
<evidence type="ECO:0000313" key="10">
    <source>
        <dbReference type="EMBL" id="NHZ78702.1"/>
    </source>
</evidence>
<protein>
    <recommendedName>
        <fullName evidence="7">Neutral metalloproteinase</fullName>
        <ecNumber evidence="7">3.4.24.-</ecNumber>
    </recommendedName>
</protein>
<gene>
    <name evidence="10" type="ORF">F2P44_05325</name>
</gene>
<dbReference type="SUPFAM" id="SSF55486">
    <property type="entry name" value="Metalloproteases ('zincins'), catalytic domain"/>
    <property type="match status" value="1"/>
</dbReference>
<dbReference type="PANTHER" id="PTHR33794">
    <property type="entry name" value="BACILLOLYSIN"/>
    <property type="match status" value="1"/>
</dbReference>
<keyword evidence="4 7" id="KW-0378">Hydrolase</keyword>
<dbReference type="InterPro" id="IPR027268">
    <property type="entry name" value="Peptidase_M4/M1_CTD_sf"/>
</dbReference>
<keyword evidence="2 7" id="KW-0645">Protease</keyword>
<dbReference type="PRINTS" id="PR00730">
    <property type="entry name" value="THERMOLYSIN"/>
</dbReference>
<dbReference type="Gene3D" id="1.10.390.10">
    <property type="entry name" value="Neutral Protease Domain 2"/>
    <property type="match status" value="1"/>
</dbReference>
<dbReference type="Proteomes" id="UP000621455">
    <property type="component" value="Unassembled WGS sequence"/>
</dbReference>
<organism evidence="10 11">
    <name type="scientific">Massilia frigida</name>
    <dbReference type="NCBI Taxonomy" id="2609281"/>
    <lineage>
        <taxon>Bacteria</taxon>
        <taxon>Pseudomonadati</taxon>
        <taxon>Pseudomonadota</taxon>
        <taxon>Betaproteobacteria</taxon>
        <taxon>Burkholderiales</taxon>
        <taxon>Oxalobacteraceae</taxon>
        <taxon>Telluria group</taxon>
        <taxon>Massilia</taxon>
    </lineage>
</organism>
<evidence type="ECO:0000259" key="8">
    <source>
        <dbReference type="Pfam" id="PF01447"/>
    </source>
</evidence>
<evidence type="ECO:0000256" key="4">
    <source>
        <dbReference type="ARBA" id="ARBA00022801"/>
    </source>
</evidence>
<dbReference type="Pfam" id="PF01447">
    <property type="entry name" value="Peptidase_M4"/>
    <property type="match status" value="1"/>
</dbReference>